<protein>
    <submittedName>
        <fullName evidence="1">Uncharacterized protein</fullName>
    </submittedName>
</protein>
<gene>
    <name evidence="1" type="ORF">LCGC14_2947000</name>
</gene>
<reference evidence="1" key="1">
    <citation type="journal article" date="2015" name="Nature">
        <title>Complex archaea that bridge the gap between prokaryotes and eukaryotes.</title>
        <authorList>
            <person name="Spang A."/>
            <person name="Saw J.H."/>
            <person name="Jorgensen S.L."/>
            <person name="Zaremba-Niedzwiedzka K."/>
            <person name="Martijn J."/>
            <person name="Lind A.E."/>
            <person name="van Eijk R."/>
            <person name="Schleper C."/>
            <person name="Guy L."/>
            <person name="Ettema T.J."/>
        </authorList>
    </citation>
    <scope>NUCLEOTIDE SEQUENCE</scope>
</reference>
<name>A0A0F8ZP29_9ZZZZ</name>
<dbReference type="AlphaFoldDB" id="A0A0F8ZP29"/>
<dbReference type="EMBL" id="LAZR01059273">
    <property type="protein sequence ID" value="KKK68144.1"/>
    <property type="molecule type" value="Genomic_DNA"/>
</dbReference>
<organism evidence="1">
    <name type="scientific">marine sediment metagenome</name>
    <dbReference type="NCBI Taxonomy" id="412755"/>
    <lineage>
        <taxon>unclassified sequences</taxon>
        <taxon>metagenomes</taxon>
        <taxon>ecological metagenomes</taxon>
    </lineage>
</organism>
<evidence type="ECO:0000313" key="1">
    <source>
        <dbReference type="EMBL" id="KKK68144.1"/>
    </source>
</evidence>
<accession>A0A0F8ZP29</accession>
<sequence>CIPHAKVMDCYLADNGRLTGMVKAAGFFHDRVEAQC</sequence>
<comment type="caution">
    <text evidence="1">The sequence shown here is derived from an EMBL/GenBank/DDBJ whole genome shotgun (WGS) entry which is preliminary data.</text>
</comment>
<proteinExistence type="predicted"/>
<feature type="non-terminal residue" evidence="1">
    <location>
        <position position="1"/>
    </location>
</feature>